<sequence length="639" mass="72808">MITETIRRVDGYSHDAYTYYPVIIVGAGASGIAMACQLKQQLGFDQFRIFDRQAGIGGTWWINRYPGVACDVPAVFYSFSFAQNPNWTSFYPPGNEIVRYYHEVCEQYKITDKFELNTDIQGCRWLEDEKLWEVTIRRMVAGMGDLSAKERQKIVDDQGEHAVYSETEIVKSKVVVSCVGGLVEPKGWPDEIKGIENFKGKMFHSARWDESVDFTEKSVVVIGTGCSSAQLVPRLPNAPYNAKSVTQLMRSPPWVVPRPSPPGGDAWWEKNSAKLMKYIPGLKEMLRFTVFLAAEGEFLKLFPNTAYAEKHRKIYEEKVLENMRKYVPEKYWEIMTPDYGVGCKRRIFDKRWLRSLNDPKINLTTQPLSRVSETGVVLGRGATYPNNVNPEEYPEKEIAADIIVLANGFDTTRWLHPLKVVGKGGKDLVELMEDRGGAQAYQGTAMDGFPNFFMIFGPNTATGHSSVVMASENMVNFTLKFIAPILHNHATTVEIKTSAENAYTAEMQRALKNTVWQSGCSSWYYTKDGWNSTVYPYSQIDFWRRCTFPTWSHWDIEYTSKGLMKMRRRRVMRVLAVLVAVVGAWRVRQMGWRVGDVRTMVEGIVRRLVEGSLSRLGQSWDVTRNTGVFLMTGKGVYAR</sequence>
<dbReference type="eggNOG" id="KOG1399">
    <property type="taxonomic scope" value="Eukaryota"/>
</dbReference>
<dbReference type="InParanoid" id="E4ZMB5"/>
<keyword evidence="2" id="KW-0472">Membrane</keyword>
<dbReference type="Pfam" id="PF13450">
    <property type="entry name" value="NAD_binding_8"/>
    <property type="match status" value="1"/>
</dbReference>
<organism evidence="4">
    <name type="scientific">Leptosphaeria maculans (strain JN3 / isolate v23.1.3 / race Av1-4-5-6-7-8)</name>
    <name type="common">Blackleg fungus</name>
    <name type="synonym">Phoma lingam</name>
    <dbReference type="NCBI Taxonomy" id="985895"/>
    <lineage>
        <taxon>Eukaryota</taxon>
        <taxon>Fungi</taxon>
        <taxon>Dikarya</taxon>
        <taxon>Ascomycota</taxon>
        <taxon>Pezizomycotina</taxon>
        <taxon>Dothideomycetes</taxon>
        <taxon>Pleosporomycetidae</taxon>
        <taxon>Pleosporales</taxon>
        <taxon>Pleosporineae</taxon>
        <taxon>Leptosphaeriaceae</taxon>
        <taxon>Plenodomus</taxon>
        <taxon>Plenodomus lingam/Leptosphaeria maculans species complex</taxon>
    </lineage>
</organism>
<dbReference type="SUPFAM" id="SSF51905">
    <property type="entry name" value="FAD/NAD(P)-binding domain"/>
    <property type="match status" value="2"/>
</dbReference>
<protein>
    <submittedName>
        <fullName evidence="3">Uncharacterized protein</fullName>
    </submittedName>
</protein>
<feature type="transmembrane region" description="Helical" evidence="2">
    <location>
        <begin position="17"/>
        <end position="38"/>
    </location>
</feature>
<evidence type="ECO:0000313" key="4">
    <source>
        <dbReference type="Proteomes" id="UP000002668"/>
    </source>
</evidence>
<dbReference type="STRING" id="985895.E4ZMB5"/>
<dbReference type="AlphaFoldDB" id="E4ZMB5"/>
<keyword evidence="4" id="KW-1185">Reference proteome</keyword>
<accession>E4ZMB5</accession>
<dbReference type="Gene3D" id="3.50.50.60">
    <property type="entry name" value="FAD/NAD(P)-binding domain"/>
    <property type="match status" value="3"/>
</dbReference>
<dbReference type="OMA" id="FDQFRIF"/>
<keyword evidence="2" id="KW-1133">Transmembrane helix</keyword>
<dbReference type="EMBL" id="FP929094">
    <property type="protein sequence ID" value="CBX92464.1"/>
    <property type="molecule type" value="Genomic_DNA"/>
</dbReference>
<comment type="similarity">
    <text evidence="1">Belongs to the FAD-binding monooxygenase family.</text>
</comment>
<dbReference type="PANTHER" id="PTHR42877">
    <property type="entry name" value="L-ORNITHINE N(5)-MONOOXYGENASE-RELATED"/>
    <property type="match status" value="1"/>
</dbReference>
<dbReference type="InterPro" id="IPR051209">
    <property type="entry name" value="FAD-bind_Monooxygenase_sf"/>
</dbReference>
<evidence type="ECO:0000313" key="3">
    <source>
        <dbReference type="EMBL" id="CBX92464.1"/>
    </source>
</evidence>
<dbReference type="VEuPathDB" id="FungiDB:LEMA_P051700.1"/>
<dbReference type="Proteomes" id="UP000002668">
    <property type="component" value="Genome"/>
</dbReference>
<evidence type="ECO:0000256" key="2">
    <source>
        <dbReference type="SAM" id="Phobius"/>
    </source>
</evidence>
<evidence type="ECO:0000256" key="1">
    <source>
        <dbReference type="ARBA" id="ARBA00010139"/>
    </source>
</evidence>
<keyword evidence="2" id="KW-0812">Transmembrane</keyword>
<gene>
    <name evidence="3" type="ORF">LEMA_P051700.1</name>
</gene>
<name>E4ZMB5_LEPMJ</name>
<dbReference type="OrthoDB" id="3971593at2759"/>
<dbReference type="InterPro" id="IPR036188">
    <property type="entry name" value="FAD/NAD-bd_sf"/>
</dbReference>
<dbReference type="PANTHER" id="PTHR42877:SF10">
    <property type="entry name" value="L-ORNITHINE N(5)-OXYGENASE"/>
    <property type="match status" value="1"/>
</dbReference>
<proteinExistence type="inferred from homology"/>
<reference evidence="4" key="1">
    <citation type="journal article" date="2011" name="Nat. Commun.">
        <title>Effector diversification within compartments of the Leptosphaeria maculans genome affected by Repeat-Induced Point mutations.</title>
        <authorList>
            <person name="Rouxel T."/>
            <person name="Grandaubert J."/>
            <person name="Hane J.K."/>
            <person name="Hoede C."/>
            <person name="van de Wouw A.P."/>
            <person name="Couloux A."/>
            <person name="Dominguez V."/>
            <person name="Anthouard V."/>
            <person name="Bally P."/>
            <person name="Bourras S."/>
            <person name="Cozijnsen A.J."/>
            <person name="Ciuffetti L.M."/>
            <person name="Degrave A."/>
            <person name="Dilmaghani A."/>
            <person name="Duret L."/>
            <person name="Fudal I."/>
            <person name="Goodwin S.B."/>
            <person name="Gout L."/>
            <person name="Glaser N."/>
            <person name="Linglin J."/>
            <person name="Kema G.H.J."/>
            <person name="Lapalu N."/>
            <person name="Lawrence C.B."/>
            <person name="May K."/>
            <person name="Meyer M."/>
            <person name="Ollivier B."/>
            <person name="Poulain J."/>
            <person name="Schoch C.L."/>
            <person name="Simon A."/>
            <person name="Spatafora J.W."/>
            <person name="Stachowiak A."/>
            <person name="Turgeon B.G."/>
            <person name="Tyler B.M."/>
            <person name="Vincent D."/>
            <person name="Weissenbach J."/>
            <person name="Amselem J."/>
            <person name="Quesneville H."/>
            <person name="Oliver R.P."/>
            <person name="Wincker P."/>
            <person name="Balesdent M.-H."/>
            <person name="Howlett B.J."/>
        </authorList>
    </citation>
    <scope>NUCLEOTIDE SEQUENCE [LARGE SCALE GENOMIC DNA]</scope>
    <source>
        <strain evidence="4">JN3 / isolate v23.1.3 / race Av1-4-5-6-7-8</strain>
    </source>
</reference>
<dbReference type="HOGENOM" id="CLU_006937_7_0_1"/>